<sequence length="401" mass="45448">MKSVKSLALTKAWAGKQEIKNLRKVAERIKKAVKRKEKIILYGDADLDGVASVIILKEAIKNLSGPTRSGYLISAVYFPDREVEGYGISEKGLNYLKKIAPALLIALDCGIGNFKEVKIANKFGFEVIIIDHHEVLDELPKASLIVDPKQRGDKYPFKELANAGLSFKLSELLLKGNLTENLRKNFLELVAIATIADMMPREDENKIFIEEGLKSIENSWRPGIRTLFEEKTFNSYLNLNQKISKIISILNIRDVENNFPASFRLLTSPDLEESKKIISRLIEKREIRKQKIIEIIQEIEERIQKGSNPIIFEGDSSWDFTLISSVASIICQRYQKPTFIYKILKDESQGTVRVPAGINSVALMKKCSKYPITYGGHPLASGFRIKNENLEKFKKCLIDNL</sequence>
<protein>
    <recommendedName>
        <fullName evidence="5">Single-stranded-DNA-specific exonuclease RecJ</fullName>
    </recommendedName>
</protein>
<gene>
    <name evidence="3" type="ORF">COZ30_00060</name>
</gene>
<evidence type="ECO:0000313" key="4">
    <source>
        <dbReference type="Proteomes" id="UP000230064"/>
    </source>
</evidence>
<accession>A0A2M7MFU0</accession>
<evidence type="ECO:0000313" key="3">
    <source>
        <dbReference type="EMBL" id="PIX88721.1"/>
    </source>
</evidence>
<dbReference type="Gene3D" id="3.90.1640.30">
    <property type="match status" value="1"/>
</dbReference>
<dbReference type="InterPro" id="IPR001667">
    <property type="entry name" value="DDH_dom"/>
</dbReference>
<reference evidence="4" key="1">
    <citation type="submission" date="2017-09" db="EMBL/GenBank/DDBJ databases">
        <title>Depth-based differentiation of microbial function through sediment-hosted aquifers and enrichment of novel symbionts in the deep terrestrial subsurface.</title>
        <authorList>
            <person name="Probst A.J."/>
            <person name="Ladd B."/>
            <person name="Jarett J.K."/>
            <person name="Geller-Mcgrath D.E."/>
            <person name="Sieber C.M.K."/>
            <person name="Emerson J.B."/>
            <person name="Anantharaman K."/>
            <person name="Thomas B.C."/>
            <person name="Malmstrom R."/>
            <person name="Stieglmeier M."/>
            <person name="Klingl A."/>
            <person name="Woyke T."/>
            <person name="Ryan C.M."/>
            <person name="Banfield J.F."/>
        </authorList>
    </citation>
    <scope>NUCLEOTIDE SEQUENCE [LARGE SCALE GENOMIC DNA]</scope>
</reference>
<dbReference type="InterPro" id="IPR038763">
    <property type="entry name" value="DHH_sf"/>
</dbReference>
<dbReference type="EMBL" id="PFJR01000002">
    <property type="protein sequence ID" value="PIX88721.1"/>
    <property type="molecule type" value="Genomic_DNA"/>
</dbReference>
<dbReference type="Proteomes" id="UP000230064">
    <property type="component" value="Unassembled WGS sequence"/>
</dbReference>
<evidence type="ECO:0000259" key="1">
    <source>
        <dbReference type="Pfam" id="PF01368"/>
    </source>
</evidence>
<proteinExistence type="predicted"/>
<dbReference type="Pfam" id="PF02272">
    <property type="entry name" value="DHHA1"/>
    <property type="match status" value="1"/>
</dbReference>
<feature type="domain" description="DDH" evidence="1">
    <location>
        <begin position="38"/>
        <end position="194"/>
    </location>
</feature>
<dbReference type="PANTHER" id="PTHR30255:SF2">
    <property type="entry name" value="SINGLE-STRANDED-DNA-SPECIFIC EXONUCLEASE RECJ"/>
    <property type="match status" value="1"/>
</dbReference>
<dbReference type="GO" id="GO:0004527">
    <property type="term" value="F:exonuclease activity"/>
    <property type="evidence" value="ECO:0007669"/>
    <property type="project" value="UniProtKB-KW"/>
</dbReference>
<evidence type="ECO:0000259" key="2">
    <source>
        <dbReference type="Pfam" id="PF02272"/>
    </source>
</evidence>
<dbReference type="AlphaFoldDB" id="A0A2M7MFU0"/>
<dbReference type="Pfam" id="PF01368">
    <property type="entry name" value="DHH"/>
    <property type="match status" value="1"/>
</dbReference>
<comment type="caution">
    <text evidence="3">The sequence shown here is derived from an EMBL/GenBank/DDBJ whole genome shotgun (WGS) entry which is preliminary data.</text>
</comment>
<dbReference type="InterPro" id="IPR003156">
    <property type="entry name" value="DHHA1_dom"/>
</dbReference>
<organism evidence="3 4">
    <name type="scientific">Candidatus Nealsonbacteria bacterium CG_4_10_14_3_um_filter_36_16</name>
    <dbReference type="NCBI Taxonomy" id="1974685"/>
    <lineage>
        <taxon>Bacteria</taxon>
        <taxon>Candidatus Nealsoniibacteriota</taxon>
    </lineage>
</organism>
<dbReference type="Gene3D" id="3.10.310.30">
    <property type="match status" value="1"/>
</dbReference>
<dbReference type="SUPFAM" id="SSF64182">
    <property type="entry name" value="DHH phosphoesterases"/>
    <property type="match status" value="1"/>
</dbReference>
<dbReference type="PANTHER" id="PTHR30255">
    <property type="entry name" value="SINGLE-STRANDED-DNA-SPECIFIC EXONUCLEASE RECJ"/>
    <property type="match status" value="1"/>
</dbReference>
<dbReference type="InterPro" id="IPR051673">
    <property type="entry name" value="SSDNA_exonuclease_RecJ"/>
</dbReference>
<name>A0A2M7MFU0_9BACT</name>
<dbReference type="GO" id="GO:0003676">
    <property type="term" value="F:nucleic acid binding"/>
    <property type="evidence" value="ECO:0007669"/>
    <property type="project" value="InterPro"/>
</dbReference>
<evidence type="ECO:0008006" key="5">
    <source>
        <dbReference type="Google" id="ProtNLM"/>
    </source>
</evidence>
<feature type="domain" description="DHHA1" evidence="2">
    <location>
        <begin position="314"/>
        <end position="398"/>
    </location>
</feature>